<feature type="transmembrane region" description="Helical" evidence="1">
    <location>
        <begin position="85"/>
        <end position="106"/>
    </location>
</feature>
<name>A0AAP6WP56_CLOPF</name>
<dbReference type="EMBL" id="JAALLZ010000004">
    <property type="protein sequence ID" value="NGU30632.1"/>
    <property type="molecule type" value="Genomic_DNA"/>
</dbReference>
<dbReference type="RefSeq" id="WP_003459418.1">
    <property type="nucleotide sequence ID" value="NZ_CATNWX010000006.1"/>
</dbReference>
<organism evidence="2 3">
    <name type="scientific">Clostridium perfringens</name>
    <dbReference type="NCBI Taxonomy" id="1502"/>
    <lineage>
        <taxon>Bacteria</taxon>
        <taxon>Bacillati</taxon>
        <taxon>Bacillota</taxon>
        <taxon>Clostridia</taxon>
        <taxon>Eubacteriales</taxon>
        <taxon>Clostridiaceae</taxon>
        <taxon>Clostridium</taxon>
    </lineage>
</organism>
<accession>A0AAP6WP56</accession>
<proteinExistence type="predicted"/>
<dbReference type="AlphaFoldDB" id="A0AAP6WP56"/>
<reference evidence="2 3" key="1">
    <citation type="submission" date="2020-02" db="EMBL/GenBank/DDBJ databases">
        <title>Genomic Insights into the Phylogeny and Genetic Plasticity of the Human and Animal Enteric Pathogen Clostridium perfringens.</title>
        <authorList>
            <person name="Feng Y."/>
            <person name="Hu Y."/>
        </authorList>
    </citation>
    <scope>NUCLEOTIDE SEQUENCE [LARGE SCALE GENOMIC DNA]</scope>
    <source>
        <strain evidence="2 3">CP-40</strain>
    </source>
</reference>
<gene>
    <name evidence="2" type="ORF">G6Z34_10985</name>
</gene>
<protein>
    <submittedName>
        <fullName evidence="2">Uncharacterized protein</fullName>
    </submittedName>
</protein>
<evidence type="ECO:0000313" key="2">
    <source>
        <dbReference type="EMBL" id="NGU30632.1"/>
    </source>
</evidence>
<sequence length="108" mass="13069">MDINYISKKQSEEFINNWLSGNTLPLEKYISCYGTNQYVAIDNSTNECWTEEFKTKEGCERYLLYFEDVEEVRAWEENRLRKIEISIYGVYYLLIFSMILVLFYLLRI</sequence>
<keyword evidence="1" id="KW-1133">Transmembrane helix</keyword>
<dbReference type="Proteomes" id="UP000481454">
    <property type="component" value="Unassembled WGS sequence"/>
</dbReference>
<evidence type="ECO:0000313" key="3">
    <source>
        <dbReference type="Proteomes" id="UP000481454"/>
    </source>
</evidence>
<comment type="caution">
    <text evidence="2">The sequence shown here is derived from an EMBL/GenBank/DDBJ whole genome shotgun (WGS) entry which is preliminary data.</text>
</comment>
<keyword evidence="1" id="KW-0812">Transmembrane</keyword>
<evidence type="ECO:0000256" key="1">
    <source>
        <dbReference type="SAM" id="Phobius"/>
    </source>
</evidence>
<keyword evidence="1" id="KW-0472">Membrane</keyword>